<feature type="region of interest" description="Disordered" evidence="1">
    <location>
        <begin position="1025"/>
        <end position="1046"/>
    </location>
</feature>
<gene>
    <name evidence="3" type="ORF">NEZAVI_LOCUS13410</name>
</gene>
<dbReference type="EMBL" id="OV725082">
    <property type="protein sequence ID" value="CAH1405132.1"/>
    <property type="molecule type" value="Genomic_DNA"/>
</dbReference>
<evidence type="ECO:0008006" key="5">
    <source>
        <dbReference type="Google" id="ProtNLM"/>
    </source>
</evidence>
<protein>
    <recommendedName>
        <fullName evidence="5">Neuropeptide</fullName>
    </recommendedName>
</protein>
<sequence length="1139" mass="130014">MSLIWFLFSLVCTKAIVVVGKPRGMTLNNTVFEFQRENNSSYSIPARSNEDDFVKPVKTHPAVPLFFNESSRSQENVELVLKMKPRVPINSSGKRKRDRWIHTTPPKLFLKSVASKSFVKHGSFKSNVGSISRAEKKSFLPLMKNRTWSKLSRLGDTRHDHFVRKIMNKRSYGIPNSKTDSDRTLPSNLKKISNSYKDSQTTIANRQQTLINNLENPVRDEMSTHEHTSSFTKLYEKFQIFTSHSDQPISTNGTNVKKKNIQKQITTRNILEVITDSAQNGLMTFKYNISEAMRSKLNRSRYLFDSEIVPYYDSGKSVFVNPKISEIIANHPSKELDIKSLKKFKPLMADYEYTSLQNADEEHYEDFDWYQTDDLYEPLSNQTEFSKNNIVDEKSTVSTLSNMGYCTSQDIAPIKDSGDKDKQIMVLGVQHTPYPGYDNQFTTNTYPKLPTTENKYINMVTEQVTLPLPAEKLTPYNFESIEREIDQQLATDSVSDELLFTMIFPNTEQKLTSTEILNWRTWEKRINELNGLGLRQRNIKNEPDLTPAIDLISDEEAVWPRWQVLDPRDFTPWNELSHINLTEKTGPIKLNSSTIKNLRSDVSMNPELTTKSLYSLASSSTNSQLESPLTSHLPILRKLHILQRNTRLSVSRSPIPCSSINSSKTTPDFLIEKIFPGDYDIALDPELTTGTYSNSQASELTDSSIPESSTRDSLPSFLTNTTTPQSEFLLETSLPELRKLPEYRRIMISTVCRGSPPHSSISSLQTILPNEGTMSTTVSADLDCISLSNKQDTSPSDKFLFRSSTFSKLIHKDPFETNITSFNMESTNNLKLQKPFKSCNCFTTKSYLFSHAKDILEMSSTPLPFVIPKFRRYTIITGYTVPRIRAHRWTFQLFKTILPTKKIIHTTVLPVFTLKSRTDVERTSPSPELPTKKIIHTTVLPVFTQKSRTEVERTSPSPELPTKKIIHTTVLPVFTQKSRTEVERTSPSPEFHTNTYSESTLPYITTESNTFSILEDISELNYTPLEIDPTSSSESEIELSTERGRESSTINSLSSEYWPKVSGGNIKVPHGQILIWETERLERGGYGIEITDLYTEDDVHQNISRAPKVGKIRPRSSTARPKVPSTLLIFINLMWIYCW</sequence>
<dbReference type="Proteomes" id="UP001152798">
    <property type="component" value="Chromosome 6"/>
</dbReference>
<keyword evidence="2" id="KW-0732">Signal</keyword>
<dbReference type="AlphaFoldDB" id="A0A9P0MWL1"/>
<accession>A0A9P0MWL1</accession>
<keyword evidence="4" id="KW-1185">Reference proteome</keyword>
<organism evidence="3 4">
    <name type="scientific">Nezara viridula</name>
    <name type="common">Southern green stink bug</name>
    <name type="synonym">Cimex viridulus</name>
    <dbReference type="NCBI Taxonomy" id="85310"/>
    <lineage>
        <taxon>Eukaryota</taxon>
        <taxon>Metazoa</taxon>
        <taxon>Ecdysozoa</taxon>
        <taxon>Arthropoda</taxon>
        <taxon>Hexapoda</taxon>
        <taxon>Insecta</taxon>
        <taxon>Pterygota</taxon>
        <taxon>Neoptera</taxon>
        <taxon>Paraneoptera</taxon>
        <taxon>Hemiptera</taxon>
        <taxon>Heteroptera</taxon>
        <taxon>Panheteroptera</taxon>
        <taxon>Pentatomomorpha</taxon>
        <taxon>Pentatomoidea</taxon>
        <taxon>Pentatomidae</taxon>
        <taxon>Pentatominae</taxon>
        <taxon>Nezara</taxon>
    </lineage>
</organism>
<name>A0A9P0MWL1_NEZVI</name>
<evidence type="ECO:0000313" key="4">
    <source>
        <dbReference type="Proteomes" id="UP001152798"/>
    </source>
</evidence>
<feature type="signal peptide" evidence="2">
    <location>
        <begin position="1"/>
        <end position="15"/>
    </location>
</feature>
<reference evidence="3" key="1">
    <citation type="submission" date="2022-01" db="EMBL/GenBank/DDBJ databases">
        <authorList>
            <person name="King R."/>
        </authorList>
    </citation>
    <scope>NUCLEOTIDE SEQUENCE</scope>
</reference>
<dbReference type="OrthoDB" id="10650925at2759"/>
<feature type="chain" id="PRO_5040452150" description="Neuropeptide" evidence="2">
    <location>
        <begin position="16"/>
        <end position="1139"/>
    </location>
</feature>
<evidence type="ECO:0000256" key="1">
    <source>
        <dbReference type="SAM" id="MobiDB-lite"/>
    </source>
</evidence>
<proteinExistence type="predicted"/>
<evidence type="ECO:0000256" key="2">
    <source>
        <dbReference type="SAM" id="SignalP"/>
    </source>
</evidence>
<feature type="region of interest" description="Disordered" evidence="1">
    <location>
        <begin position="690"/>
        <end position="718"/>
    </location>
</feature>
<evidence type="ECO:0000313" key="3">
    <source>
        <dbReference type="EMBL" id="CAH1405132.1"/>
    </source>
</evidence>